<accession>K1X8V2</accession>
<dbReference type="GO" id="GO:0016787">
    <property type="term" value="F:hydrolase activity"/>
    <property type="evidence" value="ECO:0007669"/>
    <property type="project" value="UniProtKB-KW"/>
</dbReference>
<evidence type="ECO:0000313" key="2">
    <source>
        <dbReference type="EMBL" id="EKD17128.1"/>
    </source>
</evidence>
<protein>
    <submittedName>
        <fullName evidence="2">Glycosyl hydrolase family 61</fullName>
    </submittedName>
</protein>
<evidence type="ECO:0000256" key="1">
    <source>
        <dbReference type="SAM" id="MobiDB-lite"/>
    </source>
</evidence>
<name>K1X8V2_MARBU</name>
<keyword evidence="3" id="KW-1185">Reference proteome</keyword>
<proteinExistence type="predicted"/>
<dbReference type="OrthoDB" id="5558646at2759"/>
<dbReference type="Proteomes" id="UP000006753">
    <property type="component" value="Unassembled WGS sequence"/>
</dbReference>
<organism evidence="2 3">
    <name type="scientific">Marssonina brunnea f. sp. multigermtubi (strain MB_m1)</name>
    <name type="common">Marssonina leaf spot fungus</name>
    <dbReference type="NCBI Taxonomy" id="1072389"/>
    <lineage>
        <taxon>Eukaryota</taxon>
        <taxon>Fungi</taxon>
        <taxon>Dikarya</taxon>
        <taxon>Ascomycota</taxon>
        <taxon>Pezizomycotina</taxon>
        <taxon>Leotiomycetes</taxon>
        <taxon>Helotiales</taxon>
        <taxon>Drepanopezizaceae</taxon>
        <taxon>Drepanopeziza</taxon>
    </lineage>
</organism>
<feature type="region of interest" description="Disordered" evidence="1">
    <location>
        <begin position="1"/>
        <end position="34"/>
    </location>
</feature>
<dbReference type="InParanoid" id="K1X8V2"/>
<dbReference type="EMBL" id="JH921437">
    <property type="protein sequence ID" value="EKD17128.1"/>
    <property type="molecule type" value="Genomic_DNA"/>
</dbReference>
<dbReference type="KEGG" id="mbe:MBM_04705"/>
<evidence type="ECO:0000313" key="3">
    <source>
        <dbReference type="Proteomes" id="UP000006753"/>
    </source>
</evidence>
<sequence length="343" mass="37252">MLVHRSSRLYPGSNAGPSPEAVPVGPTESTRPRPQRNAFLLHDSLCGVERGVLAVFGGGWLQVVTVKFQSTIPIASALSLTFAHSIFVPLGAGGVTNRTASLPFLLGGNGFLADPNQPSATAFELQATTASPITDVRSNDIACHGGPNPSMSSSKIIHVKAGETVKAILETRVDKIDARHKVRQHANSKQRTPDAKRDLSWLAYVKRVTDATVDVGPPTPESSSISTRPGRATVWWEWLDGPNRVCEWKLHDQQRVGITASVCRQSRAPPVHVTIQMQYLGLPTTYVVVKGSRDAQCFAAPGTGTYLLYRRTRDADVRRLSARFHPRPVGRLDLLPVMIIHPG</sequence>
<reference evidence="2 3" key="1">
    <citation type="journal article" date="2012" name="BMC Genomics">
        <title>Sequencing the genome of Marssonina brunnea reveals fungus-poplar co-evolution.</title>
        <authorList>
            <person name="Zhu S."/>
            <person name="Cao Y.-Z."/>
            <person name="Jiang C."/>
            <person name="Tan B.-Y."/>
            <person name="Wang Z."/>
            <person name="Feng S."/>
            <person name="Zhang L."/>
            <person name="Su X.-H."/>
            <person name="Brejova B."/>
            <person name="Vinar T."/>
            <person name="Xu M."/>
            <person name="Wang M.-X."/>
            <person name="Zhang S.-G."/>
            <person name="Huang M.-R."/>
            <person name="Wu R."/>
            <person name="Zhou Y."/>
        </authorList>
    </citation>
    <scope>NUCLEOTIDE SEQUENCE [LARGE SCALE GENOMIC DNA]</scope>
    <source>
        <strain evidence="2 3">MB_m1</strain>
    </source>
</reference>
<dbReference type="AlphaFoldDB" id="K1X8V2"/>
<gene>
    <name evidence="2" type="ORF">MBM_04705</name>
</gene>
<dbReference type="Gene3D" id="2.70.50.70">
    <property type="match status" value="1"/>
</dbReference>
<keyword evidence="2" id="KW-0378">Hydrolase</keyword>
<dbReference type="STRING" id="1072389.K1X8V2"/>
<dbReference type="HOGENOM" id="CLU_809104_0_0_1"/>